<dbReference type="Gene3D" id="2.40.50.100">
    <property type="match status" value="1"/>
</dbReference>
<feature type="domain" description="Multidrug resistance protein MdtA-like barrel-sandwich hybrid" evidence="4">
    <location>
        <begin position="62"/>
        <end position="103"/>
    </location>
</feature>
<evidence type="ECO:0000256" key="2">
    <source>
        <dbReference type="SAM" id="Coils"/>
    </source>
</evidence>
<dbReference type="InterPro" id="IPR058625">
    <property type="entry name" value="MdtA-like_BSH"/>
</dbReference>
<proteinExistence type="inferred from homology"/>
<sequence>METLMLLTYAALCIVVFKVFRIPLNKWTVPTAVLGGIALIGAVIFGMNYNFPYTDVGNQVFRTVPIVSQVRGRVQSVPVKPNQMLHKGDVLFTLDPTPFQAKVDDLQAQIKAASQDALSLNAALSQAQAELSRAVAQRDQSRREYARYRRAMPRAPSPIKWLIPVCRRGKPMKPASARLRRRWFRRVMRWTRW</sequence>
<dbReference type="Gene3D" id="1.10.287.470">
    <property type="entry name" value="Helix hairpin bin"/>
    <property type="match status" value="1"/>
</dbReference>
<dbReference type="Proteomes" id="UP000255167">
    <property type="component" value="Unassembled WGS sequence"/>
</dbReference>
<keyword evidence="3" id="KW-1133">Transmembrane helix</keyword>
<dbReference type="InterPro" id="IPR050739">
    <property type="entry name" value="MFP"/>
</dbReference>
<evidence type="ECO:0000256" key="1">
    <source>
        <dbReference type="ARBA" id="ARBA00009477"/>
    </source>
</evidence>
<keyword evidence="3" id="KW-0472">Membrane</keyword>
<dbReference type="EMBL" id="UGNC01000004">
    <property type="protein sequence ID" value="STW40575.1"/>
    <property type="molecule type" value="Genomic_DNA"/>
</dbReference>
<evidence type="ECO:0000256" key="3">
    <source>
        <dbReference type="SAM" id="Phobius"/>
    </source>
</evidence>
<comment type="similarity">
    <text evidence="1">Belongs to the membrane fusion protein (MFP) (TC 8.A.1) family.</text>
</comment>
<gene>
    <name evidence="5" type="primary">yibH_3</name>
    <name evidence="5" type="ORF">NCTC9617_02119</name>
</gene>
<dbReference type="Pfam" id="PF25917">
    <property type="entry name" value="BSH_RND"/>
    <property type="match status" value="1"/>
</dbReference>
<protein>
    <submittedName>
        <fullName evidence="5">Auxiliary transport protein, MFP family</fullName>
    </submittedName>
</protein>
<dbReference type="PANTHER" id="PTHR30386:SF18">
    <property type="entry name" value="INNER MEMBRANE PROTEIN YIAV-RELATED"/>
    <property type="match status" value="1"/>
</dbReference>
<keyword evidence="2" id="KW-0175">Coiled coil</keyword>
<keyword evidence="3" id="KW-0812">Transmembrane</keyword>
<accession>A0A378F8K8</accession>
<dbReference type="SUPFAM" id="SSF111369">
    <property type="entry name" value="HlyD-like secretion proteins"/>
    <property type="match status" value="1"/>
</dbReference>
<name>A0A378F8K8_KLEPN</name>
<dbReference type="PANTHER" id="PTHR30386">
    <property type="entry name" value="MEMBRANE FUSION SUBUNIT OF EMRAB-TOLC MULTIDRUG EFFLUX PUMP"/>
    <property type="match status" value="1"/>
</dbReference>
<feature type="coiled-coil region" evidence="2">
    <location>
        <begin position="103"/>
        <end position="151"/>
    </location>
</feature>
<organism evidence="5 6">
    <name type="scientific">Klebsiella pneumoniae</name>
    <dbReference type="NCBI Taxonomy" id="573"/>
    <lineage>
        <taxon>Bacteria</taxon>
        <taxon>Pseudomonadati</taxon>
        <taxon>Pseudomonadota</taxon>
        <taxon>Gammaproteobacteria</taxon>
        <taxon>Enterobacterales</taxon>
        <taxon>Enterobacteriaceae</taxon>
        <taxon>Klebsiella/Raoultella group</taxon>
        <taxon>Klebsiella</taxon>
        <taxon>Klebsiella pneumoniae complex</taxon>
    </lineage>
</organism>
<feature type="transmembrane region" description="Helical" evidence="3">
    <location>
        <begin position="31"/>
        <end position="51"/>
    </location>
</feature>
<evidence type="ECO:0000313" key="6">
    <source>
        <dbReference type="Proteomes" id="UP000255167"/>
    </source>
</evidence>
<evidence type="ECO:0000259" key="4">
    <source>
        <dbReference type="Pfam" id="PF25917"/>
    </source>
</evidence>
<evidence type="ECO:0000313" key="5">
    <source>
        <dbReference type="EMBL" id="STW40575.1"/>
    </source>
</evidence>
<dbReference type="AlphaFoldDB" id="A0A378F8K8"/>
<reference evidence="5 6" key="1">
    <citation type="submission" date="2018-06" db="EMBL/GenBank/DDBJ databases">
        <authorList>
            <consortium name="Pathogen Informatics"/>
            <person name="Doyle S."/>
        </authorList>
    </citation>
    <scope>NUCLEOTIDE SEQUENCE [LARGE SCALE GENOMIC DNA]</scope>
    <source>
        <strain evidence="5 6">NCTC9617</strain>
    </source>
</reference>